<name>A0AAP2Z7N4_9EURY</name>
<feature type="transmembrane region" description="Helical" evidence="1">
    <location>
        <begin position="110"/>
        <end position="130"/>
    </location>
</feature>
<organism evidence="2 3">
    <name type="scientific">Natronosalvus hydrolyticus</name>
    <dbReference type="NCBI Taxonomy" id="2979988"/>
    <lineage>
        <taxon>Archaea</taxon>
        <taxon>Methanobacteriati</taxon>
        <taxon>Methanobacteriota</taxon>
        <taxon>Stenosarchaea group</taxon>
        <taxon>Halobacteria</taxon>
        <taxon>Halobacteriales</taxon>
        <taxon>Natrialbaceae</taxon>
        <taxon>Natronosalvus</taxon>
    </lineage>
</organism>
<reference evidence="2 3" key="1">
    <citation type="submission" date="2022-09" db="EMBL/GenBank/DDBJ databases">
        <title>Enrichment on poylsaccharides allowed isolation of novel metabolic and taxonomic groups of Haloarchaea.</title>
        <authorList>
            <person name="Sorokin D.Y."/>
            <person name="Elcheninov A.G."/>
            <person name="Khizhniak T.V."/>
            <person name="Kolganova T.V."/>
            <person name="Kublanov I.V."/>
        </authorList>
    </citation>
    <scope>NUCLEOTIDE SEQUENCE [LARGE SCALE GENOMIC DNA]</scope>
    <source>
        <strain evidence="2 3">AArc-curdl1</strain>
    </source>
</reference>
<dbReference type="EMBL" id="JAOPJZ010000005">
    <property type="protein sequence ID" value="MCU4752152.1"/>
    <property type="molecule type" value="Genomic_DNA"/>
</dbReference>
<evidence type="ECO:0008006" key="4">
    <source>
        <dbReference type="Google" id="ProtNLM"/>
    </source>
</evidence>
<dbReference type="Proteomes" id="UP001321047">
    <property type="component" value="Unassembled WGS sequence"/>
</dbReference>
<dbReference type="RefSeq" id="WP_342808489.1">
    <property type="nucleotide sequence ID" value="NZ_JAOPJZ010000005.1"/>
</dbReference>
<keyword evidence="1" id="KW-0812">Transmembrane</keyword>
<dbReference type="AlphaFoldDB" id="A0AAP2Z7N4"/>
<protein>
    <recommendedName>
        <fullName evidence="4">DUF3267 domain-containing protein</fullName>
    </recommendedName>
</protein>
<feature type="transmembrane region" description="Helical" evidence="1">
    <location>
        <begin position="77"/>
        <end position="98"/>
    </location>
</feature>
<keyword evidence="1" id="KW-0472">Membrane</keyword>
<proteinExistence type="predicted"/>
<keyword evidence="1" id="KW-1133">Transmembrane helix</keyword>
<comment type="caution">
    <text evidence="2">The sequence shown here is derived from an EMBL/GenBank/DDBJ whole genome shotgun (WGS) entry which is preliminary data.</text>
</comment>
<evidence type="ECO:0000256" key="1">
    <source>
        <dbReference type="SAM" id="Phobius"/>
    </source>
</evidence>
<accession>A0AAP2Z7N4</accession>
<evidence type="ECO:0000313" key="2">
    <source>
        <dbReference type="EMBL" id="MCU4752152.1"/>
    </source>
</evidence>
<gene>
    <name evidence="2" type="ORF">OB919_09175</name>
</gene>
<sequence>MSANEISIPNAAQSLPPTPEGYEALYEFTYPTVPLIVGSSLLGIGMAVAVVALLTSLHGPDIFTFFEVTVDGETTTYAMDLTAIGIPFLIALVATTVLHEGLHGLVFRYYGHDVTFGVVPSMGAFYAAVFGKFQR</sequence>
<keyword evidence="3" id="KW-1185">Reference proteome</keyword>
<feature type="transmembrane region" description="Helical" evidence="1">
    <location>
        <begin position="35"/>
        <end position="57"/>
    </location>
</feature>
<evidence type="ECO:0000313" key="3">
    <source>
        <dbReference type="Proteomes" id="UP001321047"/>
    </source>
</evidence>